<dbReference type="PRINTS" id="PR00038">
    <property type="entry name" value="HTHLUXR"/>
</dbReference>
<dbReference type="PANTHER" id="PTHR44688">
    <property type="entry name" value="DNA-BINDING TRANSCRIPTIONAL ACTIVATOR DEVR_DOSR"/>
    <property type="match status" value="1"/>
</dbReference>
<organism evidence="6 7">
    <name type="scientific">Streptococcus macacae NCTC 11558</name>
    <dbReference type="NCBI Taxonomy" id="764298"/>
    <lineage>
        <taxon>Bacteria</taxon>
        <taxon>Bacillati</taxon>
        <taxon>Bacillota</taxon>
        <taxon>Bacilli</taxon>
        <taxon>Lactobacillales</taxon>
        <taxon>Streptococcaceae</taxon>
        <taxon>Streptococcus</taxon>
    </lineage>
</organism>
<dbReference type="AlphaFoldDB" id="G5JW62"/>
<evidence type="ECO:0000256" key="4">
    <source>
        <dbReference type="SAM" id="Phobius"/>
    </source>
</evidence>
<dbReference type="GO" id="GO:0006355">
    <property type="term" value="P:regulation of DNA-templated transcription"/>
    <property type="evidence" value="ECO:0007669"/>
    <property type="project" value="InterPro"/>
</dbReference>
<feature type="transmembrane region" description="Helical" evidence="4">
    <location>
        <begin position="6"/>
        <end position="27"/>
    </location>
</feature>
<keyword evidence="1" id="KW-0805">Transcription regulation</keyword>
<dbReference type="InterPro" id="IPR036388">
    <property type="entry name" value="WH-like_DNA-bd_sf"/>
</dbReference>
<feature type="transmembrane region" description="Helical" evidence="4">
    <location>
        <begin position="165"/>
        <end position="191"/>
    </location>
</feature>
<protein>
    <submittedName>
        <fullName evidence="6">Transcriptional regulator, LuxR family</fullName>
    </submittedName>
</protein>
<keyword evidence="4" id="KW-1133">Transmembrane helix</keyword>
<gene>
    <name evidence="6" type="ORF">STRMA_1476</name>
</gene>
<keyword evidence="2" id="KW-0238">DNA-binding</keyword>
<dbReference type="Proteomes" id="UP000003573">
    <property type="component" value="Unassembled WGS sequence"/>
</dbReference>
<evidence type="ECO:0000256" key="3">
    <source>
        <dbReference type="ARBA" id="ARBA00023163"/>
    </source>
</evidence>
<keyword evidence="7" id="KW-1185">Reference proteome</keyword>
<dbReference type="InterPro" id="IPR016032">
    <property type="entry name" value="Sig_transdc_resp-reg_C-effctor"/>
</dbReference>
<comment type="caution">
    <text evidence="6">The sequence shown here is derived from an EMBL/GenBank/DDBJ whole genome shotgun (WGS) entry which is preliminary data.</text>
</comment>
<name>G5JW62_9STRE</name>
<dbReference type="EMBL" id="AEUW02000001">
    <property type="protein sequence ID" value="EHJ52437.1"/>
    <property type="molecule type" value="Genomic_DNA"/>
</dbReference>
<dbReference type="RefSeq" id="WP_003080449.1">
    <property type="nucleotide sequence ID" value="NZ_AEUW02000001.1"/>
</dbReference>
<dbReference type="Pfam" id="PF00196">
    <property type="entry name" value="GerE"/>
    <property type="match status" value="1"/>
</dbReference>
<sequence>MKTELIYIYNLLLMMLYAVTLAFSVSFFIREKNKKRKSLYLIISLYLLFFILDNSIISMTEIISSFGADYNTSFQGTSFIKTTIFLVNNFCQLWIIHYLSKRKMPWWEYLILLAIFLFMLFPSSPNTATKVYLYYLPNQLLLFYTGLIAFLSSKKNHLNNLSKKYLKWIALLAIIASIVILIEDTFVIFTIDQYRIFNVKIMNRNISEDLFSITVCLLLLYYFLKDYPLFEKRVQTLLPKNANQAFFDYYRLTEREQDICRLLLEHKQNQEIAKELYLSIGTVKTHIHNIYIKMAINKREQLFSLYKEFLANDT</sequence>
<keyword evidence="4" id="KW-0472">Membrane</keyword>
<reference evidence="6 7" key="1">
    <citation type="journal article" date="2014" name="Int. J. Syst. Evol. Microbiol.">
        <title>Phylogenomics and the dynamic genome evolution of the genus Streptococcus.</title>
        <authorList>
            <consortium name="The Broad Institute Genome Sequencing Platform"/>
            <person name="Richards V.P."/>
            <person name="Palmer S.R."/>
            <person name="Pavinski Bitar P.D."/>
            <person name="Qin X."/>
            <person name="Weinstock G.M."/>
            <person name="Highlander S.K."/>
            <person name="Town C.D."/>
            <person name="Burne R.A."/>
            <person name="Stanhope M.J."/>
        </authorList>
    </citation>
    <scope>NUCLEOTIDE SEQUENCE [LARGE SCALE GENOMIC DNA]</scope>
    <source>
        <strain evidence="6 7">NCTC 11558</strain>
    </source>
</reference>
<evidence type="ECO:0000256" key="1">
    <source>
        <dbReference type="ARBA" id="ARBA00023015"/>
    </source>
</evidence>
<evidence type="ECO:0000313" key="7">
    <source>
        <dbReference type="Proteomes" id="UP000003573"/>
    </source>
</evidence>
<feature type="transmembrane region" description="Helical" evidence="4">
    <location>
        <begin position="131"/>
        <end position="153"/>
    </location>
</feature>
<dbReference type="InterPro" id="IPR000792">
    <property type="entry name" value="Tscrpt_reg_LuxR_C"/>
</dbReference>
<dbReference type="SUPFAM" id="SSF46894">
    <property type="entry name" value="C-terminal effector domain of the bipartite response regulators"/>
    <property type="match status" value="1"/>
</dbReference>
<dbReference type="Gene3D" id="1.10.10.10">
    <property type="entry name" value="Winged helix-like DNA-binding domain superfamily/Winged helix DNA-binding domain"/>
    <property type="match status" value="1"/>
</dbReference>
<evidence type="ECO:0000313" key="6">
    <source>
        <dbReference type="EMBL" id="EHJ52437.1"/>
    </source>
</evidence>
<dbReference type="PROSITE" id="PS50043">
    <property type="entry name" value="HTH_LUXR_2"/>
    <property type="match status" value="1"/>
</dbReference>
<accession>G5JW62</accession>
<dbReference type="STRING" id="764298.STRMA_1476"/>
<feature type="transmembrane region" description="Helical" evidence="4">
    <location>
        <begin position="39"/>
        <end position="59"/>
    </location>
</feature>
<dbReference type="eggNOG" id="COG2197">
    <property type="taxonomic scope" value="Bacteria"/>
</dbReference>
<proteinExistence type="predicted"/>
<feature type="domain" description="HTH luxR-type" evidence="5">
    <location>
        <begin position="245"/>
        <end position="310"/>
    </location>
</feature>
<evidence type="ECO:0000259" key="5">
    <source>
        <dbReference type="PROSITE" id="PS50043"/>
    </source>
</evidence>
<feature type="transmembrane region" description="Helical" evidence="4">
    <location>
        <begin position="106"/>
        <end position="125"/>
    </location>
</feature>
<keyword evidence="3" id="KW-0804">Transcription</keyword>
<feature type="transmembrane region" description="Helical" evidence="4">
    <location>
        <begin position="79"/>
        <end position="99"/>
    </location>
</feature>
<feature type="transmembrane region" description="Helical" evidence="4">
    <location>
        <begin position="206"/>
        <end position="224"/>
    </location>
</feature>
<dbReference type="GO" id="GO:0003677">
    <property type="term" value="F:DNA binding"/>
    <property type="evidence" value="ECO:0007669"/>
    <property type="project" value="UniProtKB-KW"/>
</dbReference>
<dbReference type="PANTHER" id="PTHR44688:SF16">
    <property type="entry name" value="DNA-BINDING TRANSCRIPTIONAL ACTIVATOR DEVR_DOSR"/>
    <property type="match status" value="1"/>
</dbReference>
<dbReference type="CDD" id="cd06170">
    <property type="entry name" value="LuxR_C_like"/>
    <property type="match status" value="1"/>
</dbReference>
<dbReference type="SMART" id="SM00421">
    <property type="entry name" value="HTH_LUXR"/>
    <property type="match status" value="1"/>
</dbReference>
<evidence type="ECO:0000256" key="2">
    <source>
        <dbReference type="ARBA" id="ARBA00023125"/>
    </source>
</evidence>
<keyword evidence="4" id="KW-0812">Transmembrane</keyword>
<dbReference type="OrthoDB" id="9780153at2"/>